<accession>I7LCW8</accession>
<proteinExistence type="inferred from homology"/>
<name>I7LCW8_9LACO</name>
<dbReference type="Proteomes" id="UP000009311">
    <property type="component" value="Unassembled WGS sequence"/>
</dbReference>
<comment type="similarity">
    <text evidence="1">Belongs to the UPF0246 family.</text>
</comment>
<dbReference type="AlphaFoldDB" id="I7LCW8"/>
<comment type="caution">
    <text evidence="2">The sequence shown here is derived from an EMBL/GenBank/DDBJ whole genome shotgun (WGS) entry which is preliminary data.</text>
</comment>
<evidence type="ECO:0000256" key="1">
    <source>
        <dbReference type="HAMAP-Rule" id="MF_00652"/>
    </source>
</evidence>
<dbReference type="PANTHER" id="PTHR30283:SF4">
    <property type="entry name" value="PEROXIDE STRESS RESISTANCE PROTEIN YAAA"/>
    <property type="match status" value="1"/>
</dbReference>
<dbReference type="OrthoDB" id="9777133at2"/>
<dbReference type="InterPro" id="IPR005583">
    <property type="entry name" value="YaaA"/>
</dbReference>
<evidence type="ECO:0000313" key="3">
    <source>
        <dbReference type="Proteomes" id="UP000009311"/>
    </source>
</evidence>
<evidence type="ECO:0000313" key="2">
    <source>
        <dbReference type="EMBL" id="CCI84358.1"/>
    </source>
</evidence>
<dbReference type="GO" id="GO:0005829">
    <property type="term" value="C:cytosol"/>
    <property type="evidence" value="ECO:0007669"/>
    <property type="project" value="TreeGrafter"/>
</dbReference>
<dbReference type="RefSeq" id="WP_009558907.1">
    <property type="nucleotide sequence ID" value="NZ_AYZN01000004.1"/>
</dbReference>
<dbReference type="Pfam" id="PF03883">
    <property type="entry name" value="H2O2_YaaD"/>
    <property type="match status" value="1"/>
</dbReference>
<protein>
    <recommendedName>
        <fullName evidence="1">UPF0246 protein BN53_09095</fullName>
    </recommendedName>
</protein>
<dbReference type="EMBL" id="CAKD01000001">
    <property type="protein sequence ID" value="CCI84358.1"/>
    <property type="molecule type" value="Genomic_DNA"/>
</dbReference>
<dbReference type="STRING" id="1423790.BN53_09095"/>
<organism evidence="2 3">
    <name type="scientific">Lactobacillus pasteurii DSM 23907 = CRBIP 24.76</name>
    <dbReference type="NCBI Taxonomy" id="1423790"/>
    <lineage>
        <taxon>Bacteria</taxon>
        <taxon>Bacillati</taxon>
        <taxon>Bacillota</taxon>
        <taxon>Bacilli</taxon>
        <taxon>Lactobacillales</taxon>
        <taxon>Lactobacillaceae</taxon>
        <taxon>Lactobacillus</taxon>
    </lineage>
</organism>
<gene>
    <name evidence="2" type="ORF">BN53_09095</name>
</gene>
<sequence>MKIIISPAKKMVVDQDAFPVLTQAVMLEQARILADFLKSRTAKELKEIWEASDRIVAQGQKQLEQLDFERQLTPAIMSYQGIQYQYMAADLLSKEALDFLQEHVRILSGLYGILRPFDGVQPYRLEVKNKVAGFQDGNLYHFWAGQVADELFKDETTIINLASKEYSRMIAPYLTENRKMVTIDFQELKAGKWKTVGVHAKMARGEMTRFICQNQIDSLDGLKDFNDFAFSYNEEESSEDNYVFRTDFDFTRK</sequence>
<dbReference type="HAMAP" id="MF_00652">
    <property type="entry name" value="UPF0246"/>
    <property type="match status" value="1"/>
</dbReference>
<keyword evidence="3" id="KW-1185">Reference proteome</keyword>
<dbReference type="eggNOG" id="COG3022">
    <property type="taxonomic scope" value="Bacteria"/>
</dbReference>
<dbReference type="NCBIfam" id="NF002543">
    <property type="entry name" value="PRK02101.1-4"/>
    <property type="match status" value="1"/>
</dbReference>
<dbReference type="PANTHER" id="PTHR30283">
    <property type="entry name" value="PEROXIDE STRESS RESPONSE PROTEIN YAAA"/>
    <property type="match status" value="1"/>
</dbReference>
<dbReference type="GO" id="GO:0033194">
    <property type="term" value="P:response to hydroperoxide"/>
    <property type="evidence" value="ECO:0007669"/>
    <property type="project" value="TreeGrafter"/>
</dbReference>
<reference evidence="2 3" key="1">
    <citation type="submission" date="2012-06" db="EMBL/GenBank/DDBJ databases">
        <title>Draft Genome Sequence of Lactobacillus pasteurii CRBIP 24.76T.</title>
        <authorList>
            <person name="Cousin S."/>
            <person name="Bouchier C."/>
            <person name="Loux V."/>
            <person name="Ma L."/>
            <person name="Creno S."/>
            <person name="Bizet C."/>
            <person name="Clermont D."/>
        </authorList>
    </citation>
    <scope>NUCLEOTIDE SEQUENCE [LARGE SCALE GENOMIC DNA]</scope>
    <source>
        <strain evidence="3">CRBIP 24.76T</strain>
    </source>
</reference>